<sequence>MSLHMSTDQEYMSNSDIDNEQTRPFSTYASFGDGGVTATTNSYGHLLQITSHLGNESSGLFCVDLPDMPPAHLVTPRMQKLQDRFGSPDAGMKLHVEDSEDSNAKLWRAETAPELKFVHDRWPRFDTETPIFNLSVQYLVFERTVYQIYKFKLRQGKILPSKLPPLVFNANLLLRDLTFIASSHKNNGNMRDENTQGSYHEEYSNYLSHSKDCIIRSRVIYRAGHENHDPVVLSITPFINKNRQQLSPGSKRGDYQIIPEPTVLESLGEDGLEITLAYRLAFIASGRPELMPPVSPESFANEQAMLETPLETPVFTQDHRLNLKLRRNLEHILSVCCIPIACDANAVSDNLSIALTCGDLSGHRISTSASFPGLLNQSFFNASLQIIKVAQFCRVAARDEETKFLANDIRSIVKDWVKALHEKDKGRHFAFPNPRKGMAQWVFNLSDHAIIWWAAKAMEELGLGEELQVTDASSLNISQPVTLYSSENIQTKILKKFTIQPPLFEQSMIAVSRSCSETRFQFRAKDTVLFYAMDLGLFDQYDLTEDESSAWQNKVEAWTSTVDYQKESEKEQNANWNWDQPLCIALALISSSKNKRMNSRTISEIQQGGREILLQSSSSNGLFPGQLDENRRPVRFESEANLDSFWSATFELPYVLLKYPLPQPLVEGSGLSVTAITPSPRFTSASPPTSLTASAAPEFTQELIKTGKTSTPCSGSLTRWESPLMKHGVLFTNAIDHEKIVEIPDEWLYNEPRFFSFRTPLSLKIIDEFYKQIREMHNENLNHTEAPSMTNIKRGLQKEVKEKKSSKTSKNAIRRNDNGLYAMKVLHEAAMATYKAREGEPMGHIIDVPRVRRCKEMNEYHSIQISSSAFLLAHINKERTPTIAKKRIFHFCRASWNIAAICYLASSERDEISCFFDRHASLSPYFFEDTIGTLNKWVTELHLSFHQILSPEKSSHLIRSILDPERRDTIPKPKLIQFPHSGPKGAQRVTKCLSRAVISLRFDGDLLDRYWTRHLIEYRPQQTEDPKEILFDIPSQPVSGALKYNSWRQRRVLELLLFDKAVREMLRCTGEILEEAKGILRAAKDIGESNWGHHTAGSHPKFSENTHIQIMKASRDGLLSNNSLYKIQEVLQEVEDDLGENLAKMQLWKRRQDRGLDRPRWTLKDEYRYGGAISRLQASNDFYMEELVRCRAKILAFNSQLTREIDAAAVTGRCALLITLATGIFSMSETPSAPMIYRVVVTAVVALFLTVIALINAKDLERMLQYVRHTIRHFRHQLSHLTDASKQFTVDKMEHFSETILESAFSTIIAVLDMLNMMYRPPDEPRLLMQTVTAPPTSGVLHSAYREVIYYYIYHISRYLYYPLRRYLLTALPGANIEDPVSESSLGNIPPIKQARADFEKSSDAARVPDRRFEHLFDNIGRRKTGNLFKIWQENLKAKRGTAHLHDWEEYHFALINSEISPS</sequence>
<feature type="transmembrane region" description="Helical" evidence="1">
    <location>
        <begin position="1235"/>
        <end position="1255"/>
    </location>
</feature>
<dbReference type="RefSeq" id="XP_013951837.1">
    <property type="nucleotide sequence ID" value="XM_014096362.1"/>
</dbReference>
<dbReference type="Proteomes" id="UP000007115">
    <property type="component" value="Unassembled WGS sequence"/>
</dbReference>
<evidence type="ECO:0000256" key="1">
    <source>
        <dbReference type="SAM" id="Phobius"/>
    </source>
</evidence>
<keyword evidence="1" id="KW-0812">Transmembrane</keyword>
<protein>
    <submittedName>
        <fullName evidence="2">Uncharacterized protein</fullName>
    </submittedName>
</protein>
<gene>
    <name evidence="2" type="ORF">TRIVIDRAFT_205377</name>
</gene>
<dbReference type="eggNOG" id="ENOG502SD64">
    <property type="taxonomic scope" value="Eukaryota"/>
</dbReference>
<keyword evidence="3" id="KW-1185">Reference proteome</keyword>
<dbReference type="InParanoid" id="G9N675"/>
<organism evidence="2 3">
    <name type="scientific">Hypocrea virens (strain Gv29-8 / FGSC 10586)</name>
    <name type="common">Gliocladium virens</name>
    <name type="synonym">Trichoderma virens</name>
    <dbReference type="NCBI Taxonomy" id="413071"/>
    <lineage>
        <taxon>Eukaryota</taxon>
        <taxon>Fungi</taxon>
        <taxon>Dikarya</taxon>
        <taxon>Ascomycota</taxon>
        <taxon>Pezizomycotina</taxon>
        <taxon>Sordariomycetes</taxon>
        <taxon>Hypocreomycetidae</taxon>
        <taxon>Hypocreales</taxon>
        <taxon>Hypocreaceae</taxon>
        <taxon>Trichoderma</taxon>
    </lineage>
</organism>
<dbReference type="EMBL" id="ABDF02000088">
    <property type="protein sequence ID" value="EHK17637.1"/>
    <property type="molecule type" value="Genomic_DNA"/>
</dbReference>
<dbReference type="STRING" id="413071.G9N675"/>
<evidence type="ECO:0000313" key="2">
    <source>
        <dbReference type="EMBL" id="EHK17637.1"/>
    </source>
</evidence>
<proteinExistence type="predicted"/>
<dbReference type="HOGENOM" id="CLU_004977_1_0_1"/>
<name>G9N675_HYPVG</name>
<keyword evidence="1" id="KW-0472">Membrane</keyword>
<comment type="caution">
    <text evidence="2">The sequence shown here is derived from an EMBL/GenBank/DDBJ whole genome shotgun (WGS) entry which is preliminary data.</text>
</comment>
<dbReference type="VEuPathDB" id="FungiDB:TRIVIDRAFT_205377"/>
<accession>G9N675</accession>
<evidence type="ECO:0000313" key="3">
    <source>
        <dbReference type="Proteomes" id="UP000007115"/>
    </source>
</evidence>
<keyword evidence="1" id="KW-1133">Transmembrane helix</keyword>
<dbReference type="OrthoDB" id="4897285at2759"/>
<reference evidence="2 3" key="1">
    <citation type="journal article" date="2011" name="Genome Biol.">
        <title>Comparative genome sequence analysis underscores mycoparasitism as the ancestral life style of Trichoderma.</title>
        <authorList>
            <person name="Kubicek C.P."/>
            <person name="Herrera-Estrella A."/>
            <person name="Seidl-Seiboth V."/>
            <person name="Martinez D.A."/>
            <person name="Druzhinina I.S."/>
            <person name="Thon M."/>
            <person name="Zeilinger S."/>
            <person name="Casas-Flores S."/>
            <person name="Horwitz B.A."/>
            <person name="Mukherjee P.K."/>
            <person name="Mukherjee M."/>
            <person name="Kredics L."/>
            <person name="Alcaraz L.D."/>
            <person name="Aerts A."/>
            <person name="Antal Z."/>
            <person name="Atanasova L."/>
            <person name="Cervantes-Badillo M.G."/>
            <person name="Challacombe J."/>
            <person name="Chertkov O."/>
            <person name="McCluskey K."/>
            <person name="Coulpier F."/>
            <person name="Deshpande N."/>
            <person name="von Doehren H."/>
            <person name="Ebbole D.J."/>
            <person name="Esquivel-Naranjo E.U."/>
            <person name="Fekete E."/>
            <person name="Flipphi M."/>
            <person name="Glaser F."/>
            <person name="Gomez-Rodriguez E.Y."/>
            <person name="Gruber S."/>
            <person name="Han C."/>
            <person name="Henrissat B."/>
            <person name="Hermosa R."/>
            <person name="Hernandez-Onate M."/>
            <person name="Karaffa L."/>
            <person name="Kosti I."/>
            <person name="Le Crom S."/>
            <person name="Lindquist E."/>
            <person name="Lucas S."/>
            <person name="Luebeck M."/>
            <person name="Luebeck P.S."/>
            <person name="Margeot A."/>
            <person name="Metz B."/>
            <person name="Misra M."/>
            <person name="Nevalainen H."/>
            <person name="Omann M."/>
            <person name="Packer N."/>
            <person name="Perrone G."/>
            <person name="Uresti-Rivera E.E."/>
            <person name="Salamov A."/>
            <person name="Schmoll M."/>
            <person name="Seiboth B."/>
            <person name="Shapiro H."/>
            <person name="Sukno S."/>
            <person name="Tamayo-Ramos J.A."/>
            <person name="Tisch D."/>
            <person name="Wiest A."/>
            <person name="Wilkinson H.H."/>
            <person name="Zhang M."/>
            <person name="Coutinho P.M."/>
            <person name="Kenerley C.M."/>
            <person name="Monte E."/>
            <person name="Baker S.E."/>
            <person name="Grigoriev I.V."/>
        </authorList>
    </citation>
    <scope>NUCLEOTIDE SEQUENCE [LARGE SCALE GENOMIC DNA]</scope>
    <source>
        <strain evidence="3">Gv29-8 / FGSC 10586</strain>
    </source>
</reference>
<dbReference type="GeneID" id="25790330"/>
<dbReference type="OMA" id="FFDRHAS"/>